<dbReference type="AlphaFoldDB" id="D8QYM1"/>
<dbReference type="GO" id="GO:0017017">
    <property type="term" value="F:MAP kinase tyrosine/serine/threonine phosphatase activity"/>
    <property type="evidence" value="ECO:0000318"/>
    <property type="project" value="GO_Central"/>
</dbReference>
<evidence type="ECO:0000256" key="3">
    <source>
        <dbReference type="ARBA" id="ARBA00022801"/>
    </source>
</evidence>
<sequence>DEPNANITQYFEPAFEFIEEAKRAKARVLVHCGAGASRSVTLCAYYLMRVNHWGVDETIKFLKEQRKEVDPNPGFIKQLREVER</sequence>
<organism evidence="8">
    <name type="scientific">Selaginella moellendorffii</name>
    <name type="common">Spikemoss</name>
    <dbReference type="NCBI Taxonomy" id="88036"/>
    <lineage>
        <taxon>Eukaryota</taxon>
        <taxon>Viridiplantae</taxon>
        <taxon>Streptophyta</taxon>
        <taxon>Embryophyta</taxon>
        <taxon>Tracheophyta</taxon>
        <taxon>Lycopodiopsida</taxon>
        <taxon>Selaginellales</taxon>
        <taxon>Selaginellaceae</taxon>
        <taxon>Selaginella</taxon>
    </lineage>
</organism>
<dbReference type="GO" id="GO:0033550">
    <property type="term" value="F:MAP kinase tyrosine phosphatase activity"/>
    <property type="evidence" value="ECO:0000318"/>
    <property type="project" value="GO_Central"/>
</dbReference>
<dbReference type="KEGG" id="smo:SELMODRAFT_68807"/>
<dbReference type="GO" id="GO:0005737">
    <property type="term" value="C:cytoplasm"/>
    <property type="evidence" value="ECO:0000318"/>
    <property type="project" value="GO_Central"/>
</dbReference>
<evidence type="ECO:0000256" key="4">
    <source>
        <dbReference type="ARBA" id="ARBA00022912"/>
    </source>
</evidence>
<dbReference type="OrthoDB" id="10252009at2759"/>
<evidence type="ECO:0000313" key="7">
    <source>
        <dbReference type="EMBL" id="EFJ34642.1"/>
    </source>
</evidence>
<dbReference type="Gene3D" id="3.90.190.10">
    <property type="entry name" value="Protein tyrosine phosphatase superfamily"/>
    <property type="match status" value="1"/>
</dbReference>
<dbReference type="PROSITE" id="PS50056">
    <property type="entry name" value="TYR_PHOSPHATASE_2"/>
    <property type="match status" value="1"/>
</dbReference>
<keyword evidence="3" id="KW-0378">Hydrolase</keyword>
<dbReference type="InParanoid" id="D8QYM1"/>
<dbReference type="GO" id="GO:0043409">
    <property type="term" value="P:negative regulation of MAPK cascade"/>
    <property type="evidence" value="ECO:0000318"/>
    <property type="project" value="GO_Central"/>
</dbReference>
<protein>
    <recommendedName>
        <fullName evidence="2">protein-tyrosine-phosphatase</fullName>
        <ecNumber evidence="2">3.1.3.48</ecNumber>
    </recommendedName>
</protein>
<dbReference type="GO" id="GO:0007165">
    <property type="term" value="P:signal transduction"/>
    <property type="evidence" value="ECO:0000318"/>
    <property type="project" value="GO_Central"/>
</dbReference>
<comment type="similarity">
    <text evidence="1">Belongs to the protein-tyrosine phosphatase family. Non-receptor class dual specificity subfamily.</text>
</comment>
<dbReference type="PROSITE" id="PS50054">
    <property type="entry name" value="TYR_PHOSPHATASE_DUAL"/>
    <property type="match status" value="1"/>
</dbReference>
<dbReference type="PANTHER" id="PTHR10159:SF519">
    <property type="entry name" value="DUAL SPECIFICITY PROTEIN PHOSPHATASE MPK3"/>
    <property type="match status" value="1"/>
</dbReference>
<dbReference type="SUPFAM" id="SSF52799">
    <property type="entry name" value="(Phosphotyrosine protein) phosphatases II"/>
    <property type="match status" value="1"/>
</dbReference>
<dbReference type="eggNOG" id="KOG1716">
    <property type="taxonomic scope" value="Eukaryota"/>
</dbReference>
<dbReference type="Gramene" id="EFJ34642">
    <property type="protein sequence ID" value="EFJ34642"/>
    <property type="gene ID" value="SELMODRAFT_68807"/>
</dbReference>
<dbReference type="STRING" id="88036.D8QYM1"/>
<dbReference type="CDD" id="cd14498">
    <property type="entry name" value="DSP"/>
    <property type="match status" value="1"/>
</dbReference>
<gene>
    <name evidence="7" type="ORF">SELMODRAFT_68807</name>
</gene>
<feature type="non-terminal residue" evidence="7">
    <location>
        <position position="84"/>
    </location>
</feature>
<evidence type="ECO:0000256" key="2">
    <source>
        <dbReference type="ARBA" id="ARBA00013064"/>
    </source>
</evidence>
<keyword evidence="4" id="KW-0904">Protein phosphatase</keyword>
<keyword evidence="8" id="KW-1185">Reference proteome</keyword>
<evidence type="ECO:0000259" key="5">
    <source>
        <dbReference type="PROSITE" id="PS50054"/>
    </source>
</evidence>
<dbReference type="InterPro" id="IPR000387">
    <property type="entry name" value="Tyr_Pase_dom"/>
</dbReference>
<dbReference type="Pfam" id="PF00782">
    <property type="entry name" value="DSPc"/>
    <property type="match status" value="1"/>
</dbReference>
<feature type="non-terminal residue" evidence="7">
    <location>
        <position position="1"/>
    </location>
</feature>
<accession>D8QYM1</accession>
<dbReference type="EMBL" id="GL377569">
    <property type="protein sequence ID" value="EFJ34642.1"/>
    <property type="molecule type" value="Genomic_DNA"/>
</dbReference>
<dbReference type="InterPro" id="IPR020422">
    <property type="entry name" value="TYR_PHOSPHATASE_DUAL_dom"/>
</dbReference>
<evidence type="ECO:0000259" key="6">
    <source>
        <dbReference type="PROSITE" id="PS50056"/>
    </source>
</evidence>
<dbReference type="PANTHER" id="PTHR10159">
    <property type="entry name" value="DUAL SPECIFICITY PROTEIN PHOSPHATASE"/>
    <property type="match status" value="1"/>
</dbReference>
<dbReference type="HOGENOM" id="CLU_027074_15_2_1"/>
<evidence type="ECO:0000313" key="8">
    <source>
        <dbReference type="Proteomes" id="UP000001514"/>
    </source>
</evidence>
<reference evidence="7 8" key="1">
    <citation type="journal article" date="2011" name="Science">
        <title>The Selaginella genome identifies genetic changes associated with the evolution of vascular plants.</title>
        <authorList>
            <person name="Banks J.A."/>
            <person name="Nishiyama T."/>
            <person name="Hasebe M."/>
            <person name="Bowman J.L."/>
            <person name="Gribskov M."/>
            <person name="dePamphilis C."/>
            <person name="Albert V.A."/>
            <person name="Aono N."/>
            <person name="Aoyama T."/>
            <person name="Ambrose B.A."/>
            <person name="Ashton N.W."/>
            <person name="Axtell M.J."/>
            <person name="Barker E."/>
            <person name="Barker M.S."/>
            <person name="Bennetzen J.L."/>
            <person name="Bonawitz N.D."/>
            <person name="Chapple C."/>
            <person name="Cheng C."/>
            <person name="Correa L.G."/>
            <person name="Dacre M."/>
            <person name="DeBarry J."/>
            <person name="Dreyer I."/>
            <person name="Elias M."/>
            <person name="Engstrom E.M."/>
            <person name="Estelle M."/>
            <person name="Feng L."/>
            <person name="Finet C."/>
            <person name="Floyd S.K."/>
            <person name="Frommer W.B."/>
            <person name="Fujita T."/>
            <person name="Gramzow L."/>
            <person name="Gutensohn M."/>
            <person name="Harholt J."/>
            <person name="Hattori M."/>
            <person name="Heyl A."/>
            <person name="Hirai T."/>
            <person name="Hiwatashi Y."/>
            <person name="Ishikawa M."/>
            <person name="Iwata M."/>
            <person name="Karol K.G."/>
            <person name="Koehler B."/>
            <person name="Kolukisaoglu U."/>
            <person name="Kubo M."/>
            <person name="Kurata T."/>
            <person name="Lalonde S."/>
            <person name="Li K."/>
            <person name="Li Y."/>
            <person name="Litt A."/>
            <person name="Lyons E."/>
            <person name="Manning G."/>
            <person name="Maruyama T."/>
            <person name="Michael T.P."/>
            <person name="Mikami K."/>
            <person name="Miyazaki S."/>
            <person name="Morinaga S."/>
            <person name="Murata T."/>
            <person name="Mueller-Roeber B."/>
            <person name="Nelson D.R."/>
            <person name="Obara M."/>
            <person name="Oguri Y."/>
            <person name="Olmstead R.G."/>
            <person name="Onodera N."/>
            <person name="Petersen B.L."/>
            <person name="Pils B."/>
            <person name="Prigge M."/>
            <person name="Rensing S.A."/>
            <person name="Riano-Pachon D.M."/>
            <person name="Roberts A.W."/>
            <person name="Sato Y."/>
            <person name="Scheller H.V."/>
            <person name="Schulz B."/>
            <person name="Schulz C."/>
            <person name="Shakirov E.V."/>
            <person name="Shibagaki N."/>
            <person name="Shinohara N."/>
            <person name="Shippen D.E."/>
            <person name="Soerensen I."/>
            <person name="Sotooka R."/>
            <person name="Sugimoto N."/>
            <person name="Sugita M."/>
            <person name="Sumikawa N."/>
            <person name="Tanurdzic M."/>
            <person name="Theissen G."/>
            <person name="Ulvskov P."/>
            <person name="Wakazuki S."/>
            <person name="Weng J.K."/>
            <person name="Willats W.W."/>
            <person name="Wipf D."/>
            <person name="Wolf P.G."/>
            <person name="Yang L."/>
            <person name="Zimmer A.D."/>
            <person name="Zhu Q."/>
            <person name="Mitros T."/>
            <person name="Hellsten U."/>
            <person name="Loque D."/>
            <person name="Otillar R."/>
            <person name="Salamov A."/>
            <person name="Schmutz J."/>
            <person name="Shapiro H."/>
            <person name="Lindquist E."/>
            <person name="Lucas S."/>
            <person name="Rokhsar D."/>
            <person name="Grigoriev I.V."/>
        </authorList>
    </citation>
    <scope>NUCLEOTIDE SEQUENCE [LARGE SCALE GENOMIC DNA]</scope>
</reference>
<dbReference type="GO" id="GO:0008330">
    <property type="term" value="F:protein tyrosine/threonine phosphatase activity"/>
    <property type="evidence" value="ECO:0000318"/>
    <property type="project" value="GO_Central"/>
</dbReference>
<dbReference type="InterPro" id="IPR000340">
    <property type="entry name" value="Dual-sp_phosphatase_cat-dom"/>
</dbReference>
<evidence type="ECO:0000256" key="1">
    <source>
        <dbReference type="ARBA" id="ARBA00008601"/>
    </source>
</evidence>
<dbReference type="Proteomes" id="UP000001514">
    <property type="component" value="Unassembled WGS sequence"/>
</dbReference>
<dbReference type="EC" id="3.1.3.48" evidence="2"/>
<feature type="domain" description="Tyrosine-protein phosphatase" evidence="5">
    <location>
        <begin position="1"/>
        <end position="84"/>
    </location>
</feature>
<proteinExistence type="inferred from homology"/>
<name>D8QYM1_SELML</name>
<feature type="domain" description="Tyrosine specific protein phosphatases" evidence="6">
    <location>
        <begin position="8"/>
        <end position="66"/>
    </location>
</feature>
<dbReference type="InterPro" id="IPR029021">
    <property type="entry name" value="Prot-tyrosine_phosphatase-like"/>
</dbReference>
<dbReference type="SMART" id="SM00195">
    <property type="entry name" value="DSPc"/>
    <property type="match status" value="1"/>
</dbReference>